<reference evidence="4 5" key="1">
    <citation type="journal article" date="2021" name="Int. J. Syst. Evol. Microbiol.">
        <title>Reticulibacter mediterranei gen. nov., sp. nov., within the new family Reticulibacteraceae fam. nov., and Ktedonospora formicarum gen. nov., sp. nov., Ktedonobacter robiniae sp. nov., Dictyobacter formicarum sp. nov. and Dictyobacter arantiisoli sp. nov., belonging to the class Ktedonobacteria.</title>
        <authorList>
            <person name="Yabe S."/>
            <person name="Zheng Y."/>
            <person name="Wang C.M."/>
            <person name="Sakai Y."/>
            <person name="Abe K."/>
            <person name="Yokota A."/>
            <person name="Donadio S."/>
            <person name="Cavaletti L."/>
            <person name="Monciardini P."/>
        </authorList>
    </citation>
    <scope>NUCLEOTIDE SEQUENCE [LARGE SCALE GENOMIC DNA]</scope>
    <source>
        <strain evidence="4 5">SOSP1-9</strain>
    </source>
</reference>
<keyword evidence="1" id="KW-0808">Transferase</keyword>
<keyword evidence="2 4" id="KW-0012">Acyltransferase</keyword>
<keyword evidence="5" id="KW-1185">Reference proteome</keyword>
<dbReference type="PANTHER" id="PTHR10434">
    <property type="entry name" value="1-ACYL-SN-GLYCEROL-3-PHOSPHATE ACYLTRANSFERASE"/>
    <property type="match status" value="1"/>
</dbReference>
<dbReference type="Proteomes" id="UP000635565">
    <property type="component" value="Unassembled WGS sequence"/>
</dbReference>
<organism evidence="4 5">
    <name type="scientific">Dictyobacter formicarum</name>
    <dbReference type="NCBI Taxonomy" id="2778368"/>
    <lineage>
        <taxon>Bacteria</taxon>
        <taxon>Bacillati</taxon>
        <taxon>Chloroflexota</taxon>
        <taxon>Ktedonobacteria</taxon>
        <taxon>Ktedonobacterales</taxon>
        <taxon>Dictyobacteraceae</taxon>
        <taxon>Dictyobacter</taxon>
    </lineage>
</organism>
<evidence type="ECO:0000256" key="2">
    <source>
        <dbReference type="ARBA" id="ARBA00023315"/>
    </source>
</evidence>
<evidence type="ECO:0000259" key="3">
    <source>
        <dbReference type="SMART" id="SM00563"/>
    </source>
</evidence>
<accession>A0ABQ3VRY0</accession>
<evidence type="ECO:0000313" key="5">
    <source>
        <dbReference type="Proteomes" id="UP000635565"/>
    </source>
</evidence>
<evidence type="ECO:0000256" key="1">
    <source>
        <dbReference type="ARBA" id="ARBA00022679"/>
    </source>
</evidence>
<dbReference type="SUPFAM" id="SSF69593">
    <property type="entry name" value="Glycerol-3-phosphate (1)-acyltransferase"/>
    <property type="match status" value="1"/>
</dbReference>
<dbReference type="CDD" id="cd06551">
    <property type="entry name" value="LPLAT"/>
    <property type="match status" value="1"/>
</dbReference>
<dbReference type="PANTHER" id="PTHR10434:SF11">
    <property type="entry name" value="1-ACYL-SN-GLYCEROL-3-PHOSPHATE ACYLTRANSFERASE"/>
    <property type="match status" value="1"/>
</dbReference>
<feature type="domain" description="Phospholipid/glycerol acyltransferase" evidence="3">
    <location>
        <begin position="46"/>
        <end position="164"/>
    </location>
</feature>
<protein>
    <submittedName>
        <fullName evidence="4">Glycerol acyltransferase</fullName>
    </submittedName>
</protein>
<dbReference type="GO" id="GO:0016746">
    <property type="term" value="F:acyltransferase activity"/>
    <property type="evidence" value="ECO:0007669"/>
    <property type="project" value="UniProtKB-KW"/>
</dbReference>
<dbReference type="InterPro" id="IPR002123">
    <property type="entry name" value="Plipid/glycerol_acylTrfase"/>
</dbReference>
<evidence type="ECO:0000313" key="4">
    <source>
        <dbReference type="EMBL" id="GHO87871.1"/>
    </source>
</evidence>
<comment type="caution">
    <text evidence="4">The sequence shown here is derived from an EMBL/GenBank/DDBJ whole genome shotgun (WGS) entry which is preliminary data.</text>
</comment>
<dbReference type="RefSeq" id="WP_201365399.1">
    <property type="nucleotide sequence ID" value="NZ_BNJJ01000020.1"/>
</dbReference>
<name>A0ABQ3VRY0_9CHLR</name>
<sequence>MILAHKFPLGEKLVWLLIYTSLRRHFDRVFFRMHNTLSEEQRQFPIIICANHSSWWDGYVAALVERHLHLDGYLMMEEAQLKRYFFFRWIGCFSVDRHNVRSAMQTINYAGKLLKQRRGRMVWLFPQGEISPNDYRPLTFFSGTAHIARVAAPALIYPTAIRIEYLAEQRPDLYISMGEPLMIGETELQTRGFLKHYTACLQEKVTAELDQLHKDVTYSNYSGFTQILRGRASTNRVFDAMLLRKQIQHQ</sequence>
<dbReference type="Pfam" id="PF01553">
    <property type="entry name" value="Acyltransferase"/>
    <property type="match status" value="1"/>
</dbReference>
<gene>
    <name evidence="4" type="ORF">KSZ_58770</name>
</gene>
<dbReference type="EMBL" id="BNJJ01000020">
    <property type="protein sequence ID" value="GHO87871.1"/>
    <property type="molecule type" value="Genomic_DNA"/>
</dbReference>
<dbReference type="SMART" id="SM00563">
    <property type="entry name" value="PlsC"/>
    <property type="match status" value="1"/>
</dbReference>
<proteinExistence type="predicted"/>